<dbReference type="GO" id="GO:0016887">
    <property type="term" value="F:ATP hydrolysis activity"/>
    <property type="evidence" value="ECO:0007669"/>
    <property type="project" value="InterPro"/>
</dbReference>
<dbReference type="Pfam" id="PF00005">
    <property type="entry name" value="ABC_tran"/>
    <property type="match status" value="1"/>
</dbReference>
<dbReference type="AlphaFoldDB" id="A0AA37GBV5"/>
<protein>
    <submittedName>
        <fullName evidence="4">ABC transporter A family member 1</fullName>
    </submittedName>
</protein>
<sequence>MEKSLGKKLAVDDVILDIGKCEVLALIGLNGAGKSTLTNLIRGELTPDYGNGYLCGEDTKRCSAQKHLGDAGPHYGIYSDYDVLHLRNTQEHLVFFAKIKGVEGFYQNVDIIMAQLASKLSGGNKRKPSLAIALIGMLGLLRFENDACWSASDTPPLLFMDEPTSAMNAVAKRAFRKTIKPISPNHSLLLTVSFSHLLFLFATY</sequence>
<comment type="caution">
    <text evidence="4">The sequence shown here is derived from an EMBL/GenBank/DDBJ whole genome shotgun (WGS) entry which is preliminary data.</text>
</comment>
<accession>A0AA37GBV5</accession>
<dbReference type="EMBL" id="BPPX01000001">
    <property type="protein sequence ID" value="GJC77812.1"/>
    <property type="molecule type" value="Genomic_DNA"/>
</dbReference>
<evidence type="ECO:0000313" key="5">
    <source>
        <dbReference type="Proteomes" id="UP001055172"/>
    </source>
</evidence>
<evidence type="ECO:0000256" key="2">
    <source>
        <dbReference type="ARBA" id="ARBA00022737"/>
    </source>
</evidence>
<dbReference type="GO" id="GO:0140359">
    <property type="term" value="F:ABC-type transporter activity"/>
    <property type="evidence" value="ECO:0007669"/>
    <property type="project" value="InterPro"/>
</dbReference>
<gene>
    <name evidence="4" type="ORF">ColLi_00650</name>
</gene>
<reference evidence="4 5" key="1">
    <citation type="submission" date="2021-07" db="EMBL/GenBank/DDBJ databases">
        <title>Genome data of Colletotrichum spaethianum.</title>
        <authorList>
            <person name="Utami Y.D."/>
            <person name="Hiruma K."/>
        </authorList>
    </citation>
    <scope>NUCLEOTIDE SEQUENCE [LARGE SCALE GENOMIC DNA]</scope>
    <source>
        <strain evidence="4 5">MAFF 242679</strain>
    </source>
</reference>
<organism evidence="4 5">
    <name type="scientific">Colletotrichum liriopes</name>
    <dbReference type="NCBI Taxonomy" id="708192"/>
    <lineage>
        <taxon>Eukaryota</taxon>
        <taxon>Fungi</taxon>
        <taxon>Dikarya</taxon>
        <taxon>Ascomycota</taxon>
        <taxon>Pezizomycotina</taxon>
        <taxon>Sordariomycetes</taxon>
        <taxon>Hypocreomycetidae</taxon>
        <taxon>Glomerellales</taxon>
        <taxon>Glomerellaceae</taxon>
        <taxon>Colletotrichum</taxon>
        <taxon>Colletotrichum spaethianum species complex</taxon>
    </lineage>
</organism>
<feature type="domain" description="ABC transporter" evidence="3">
    <location>
        <begin position="12"/>
        <end position="135"/>
    </location>
</feature>
<dbReference type="InterPro" id="IPR003439">
    <property type="entry name" value="ABC_transporter-like_ATP-bd"/>
</dbReference>
<dbReference type="Gene3D" id="3.40.50.300">
    <property type="entry name" value="P-loop containing nucleotide triphosphate hydrolases"/>
    <property type="match status" value="1"/>
</dbReference>
<keyword evidence="1" id="KW-0813">Transport</keyword>
<evidence type="ECO:0000313" key="4">
    <source>
        <dbReference type="EMBL" id="GJC77812.1"/>
    </source>
</evidence>
<dbReference type="InterPro" id="IPR026082">
    <property type="entry name" value="ABCA"/>
</dbReference>
<dbReference type="PANTHER" id="PTHR19229">
    <property type="entry name" value="ATP-BINDING CASSETTE TRANSPORTER SUBFAMILY A ABCA"/>
    <property type="match status" value="1"/>
</dbReference>
<name>A0AA37GBV5_9PEZI</name>
<dbReference type="GO" id="GO:0005319">
    <property type="term" value="F:lipid transporter activity"/>
    <property type="evidence" value="ECO:0007669"/>
    <property type="project" value="TreeGrafter"/>
</dbReference>
<keyword evidence="2" id="KW-0677">Repeat</keyword>
<evidence type="ECO:0000259" key="3">
    <source>
        <dbReference type="Pfam" id="PF00005"/>
    </source>
</evidence>
<proteinExistence type="predicted"/>
<dbReference type="SUPFAM" id="SSF52540">
    <property type="entry name" value="P-loop containing nucleoside triphosphate hydrolases"/>
    <property type="match status" value="1"/>
</dbReference>
<dbReference type="Proteomes" id="UP001055172">
    <property type="component" value="Unassembled WGS sequence"/>
</dbReference>
<dbReference type="GO" id="GO:0005524">
    <property type="term" value="F:ATP binding"/>
    <property type="evidence" value="ECO:0007669"/>
    <property type="project" value="InterPro"/>
</dbReference>
<evidence type="ECO:0000256" key="1">
    <source>
        <dbReference type="ARBA" id="ARBA00022448"/>
    </source>
</evidence>
<dbReference type="GO" id="GO:0016020">
    <property type="term" value="C:membrane"/>
    <property type="evidence" value="ECO:0007669"/>
    <property type="project" value="InterPro"/>
</dbReference>
<dbReference type="PANTHER" id="PTHR19229:SF36">
    <property type="entry name" value="ATP-BINDING CASSETTE SUB-FAMILY A MEMBER 2"/>
    <property type="match status" value="1"/>
</dbReference>
<keyword evidence="5" id="KW-1185">Reference proteome</keyword>
<dbReference type="InterPro" id="IPR027417">
    <property type="entry name" value="P-loop_NTPase"/>
</dbReference>